<gene>
    <name evidence="1" type="ORF">OE88DRAFT_1807139</name>
</gene>
<dbReference type="OrthoDB" id="3063971at2759"/>
<dbReference type="Gene3D" id="1.20.1280.50">
    <property type="match status" value="1"/>
</dbReference>
<dbReference type="Proteomes" id="UP000305948">
    <property type="component" value="Unassembled WGS sequence"/>
</dbReference>
<evidence type="ECO:0000313" key="1">
    <source>
        <dbReference type="EMBL" id="TFK52183.1"/>
    </source>
</evidence>
<dbReference type="InterPro" id="IPR032675">
    <property type="entry name" value="LRR_dom_sf"/>
</dbReference>
<dbReference type="Gene3D" id="3.80.10.10">
    <property type="entry name" value="Ribonuclease Inhibitor"/>
    <property type="match status" value="1"/>
</dbReference>
<reference evidence="1 2" key="1">
    <citation type="journal article" date="2019" name="Nat. Ecol. Evol.">
        <title>Megaphylogeny resolves global patterns of mushroom evolution.</title>
        <authorList>
            <person name="Varga T."/>
            <person name="Krizsan K."/>
            <person name="Foldi C."/>
            <person name="Dima B."/>
            <person name="Sanchez-Garcia M."/>
            <person name="Sanchez-Ramirez S."/>
            <person name="Szollosi G.J."/>
            <person name="Szarkandi J.G."/>
            <person name="Papp V."/>
            <person name="Albert L."/>
            <person name="Andreopoulos W."/>
            <person name="Angelini C."/>
            <person name="Antonin V."/>
            <person name="Barry K.W."/>
            <person name="Bougher N.L."/>
            <person name="Buchanan P."/>
            <person name="Buyck B."/>
            <person name="Bense V."/>
            <person name="Catcheside P."/>
            <person name="Chovatia M."/>
            <person name="Cooper J."/>
            <person name="Damon W."/>
            <person name="Desjardin D."/>
            <person name="Finy P."/>
            <person name="Geml J."/>
            <person name="Haridas S."/>
            <person name="Hughes K."/>
            <person name="Justo A."/>
            <person name="Karasinski D."/>
            <person name="Kautmanova I."/>
            <person name="Kiss B."/>
            <person name="Kocsube S."/>
            <person name="Kotiranta H."/>
            <person name="LaButti K.M."/>
            <person name="Lechner B.E."/>
            <person name="Liimatainen K."/>
            <person name="Lipzen A."/>
            <person name="Lukacs Z."/>
            <person name="Mihaltcheva S."/>
            <person name="Morgado L.N."/>
            <person name="Niskanen T."/>
            <person name="Noordeloos M.E."/>
            <person name="Ohm R.A."/>
            <person name="Ortiz-Santana B."/>
            <person name="Ovrebo C."/>
            <person name="Racz N."/>
            <person name="Riley R."/>
            <person name="Savchenko A."/>
            <person name="Shiryaev A."/>
            <person name="Soop K."/>
            <person name="Spirin V."/>
            <person name="Szebenyi C."/>
            <person name="Tomsovsky M."/>
            <person name="Tulloss R.E."/>
            <person name="Uehling J."/>
            <person name="Grigoriev I.V."/>
            <person name="Vagvolgyi C."/>
            <person name="Papp T."/>
            <person name="Martin F.M."/>
            <person name="Miettinen O."/>
            <person name="Hibbett D.S."/>
            <person name="Nagy L.G."/>
        </authorList>
    </citation>
    <scope>NUCLEOTIDE SEQUENCE [LARGE SCALE GENOMIC DNA]</scope>
    <source>
        <strain evidence="1 2">OMC1185</strain>
    </source>
</reference>
<dbReference type="EMBL" id="ML213509">
    <property type="protein sequence ID" value="TFK52183.1"/>
    <property type="molecule type" value="Genomic_DNA"/>
</dbReference>
<protein>
    <submittedName>
        <fullName evidence="1">Uncharacterized protein</fullName>
    </submittedName>
</protein>
<proteinExistence type="predicted"/>
<organism evidence="1 2">
    <name type="scientific">Heliocybe sulcata</name>
    <dbReference type="NCBI Taxonomy" id="5364"/>
    <lineage>
        <taxon>Eukaryota</taxon>
        <taxon>Fungi</taxon>
        <taxon>Dikarya</taxon>
        <taxon>Basidiomycota</taxon>
        <taxon>Agaricomycotina</taxon>
        <taxon>Agaricomycetes</taxon>
        <taxon>Gloeophyllales</taxon>
        <taxon>Gloeophyllaceae</taxon>
        <taxon>Heliocybe</taxon>
    </lineage>
</organism>
<accession>A0A5C3N4J3</accession>
<dbReference type="STRING" id="5364.A0A5C3N4J3"/>
<evidence type="ECO:0000313" key="2">
    <source>
        <dbReference type="Proteomes" id="UP000305948"/>
    </source>
</evidence>
<keyword evidence="2" id="KW-1185">Reference proteome</keyword>
<name>A0A5C3N4J3_9AGAM</name>
<dbReference type="AlphaFoldDB" id="A0A5C3N4J3"/>
<sequence>MVRFPAPGGGFDEIASRRRGCVISSDETKNHWFTHEAQQIMSHIWEQDDDLMSGTPCSPRLSQSSPAFMETCTSLLSPIWKLPPELLGRIFWFTLPTADYVYMRKDSSPLLISQVCQFWREVALSTPELWSSISLGADDSQTLDGNWPHPYAVRTWLGRSGKYSLSIKVTNYRTRAAAYLPVIQSFAQRLEDLYLQTFPGATLHELFSNERIYPRLKRLAIHTAYSRQAFEGDLDVKACAPLLESFKAIVIFPPRFVPIRVAWTQITEFRLCAMVTADCMLRLLRQCPQLVCMHILVFPMRETCQGPHVTHEGLNELIIGGDNPCDVPFEFMTLPALHTAKIEFSLNRRREGLHMSSSSRFQMSKFVDMAVRSHCVLQTLVLSGICVTANEWQRCFKLLPLLRKLTVVEYKYSDGFSTDGVLQVLACPEEGYELVPRLQTLSLIGCSSWAKNLAAMLFQRRSLVHLAGLDAEEQEQERNGLTGASHVDPLEHAYIYFRKRMDDQHARDKLWELLGNGRRVETEVPRSSLWY</sequence>